<comment type="caution">
    <text evidence="1">The sequence shown here is derived from an EMBL/GenBank/DDBJ whole genome shotgun (WGS) entry which is preliminary data.</text>
</comment>
<sequence length="106" mass="12060">MKIGIIISQTEPETVWNAFRFGNFSLDKKHKVKVFLIGKGVECEEINNKEFNVKEQLEKFCNNGGTIFACGTCLKSRHKESTPICPLSTMQDLMNIVEESDKLITF</sequence>
<dbReference type="EMBL" id="MFTJ01000015">
    <property type="protein sequence ID" value="OGI66201.1"/>
    <property type="molecule type" value="Genomic_DNA"/>
</dbReference>
<organism evidence="1 2">
    <name type="scientific">Candidatus Nomurabacteria bacterium RIFCSPHIGHO2_01_FULL_39_10</name>
    <dbReference type="NCBI Taxonomy" id="1801733"/>
    <lineage>
        <taxon>Bacteria</taxon>
        <taxon>Candidatus Nomuraibacteriota</taxon>
    </lineage>
</organism>
<dbReference type="Pfam" id="PF02635">
    <property type="entry name" value="DsrE"/>
    <property type="match status" value="1"/>
</dbReference>
<name>A0A1F6V976_9BACT</name>
<protein>
    <submittedName>
        <fullName evidence="1">Sulfur reduction protein DsrE</fullName>
    </submittedName>
</protein>
<dbReference type="Proteomes" id="UP000178700">
    <property type="component" value="Unassembled WGS sequence"/>
</dbReference>
<dbReference type="SUPFAM" id="SSF75169">
    <property type="entry name" value="DsrEFH-like"/>
    <property type="match status" value="1"/>
</dbReference>
<evidence type="ECO:0000313" key="1">
    <source>
        <dbReference type="EMBL" id="OGI66201.1"/>
    </source>
</evidence>
<dbReference type="AlphaFoldDB" id="A0A1F6V976"/>
<dbReference type="InterPro" id="IPR003787">
    <property type="entry name" value="Sulphur_relay_DsrE/F-like"/>
</dbReference>
<dbReference type="InterPro" id="IPR027396">
    <property type="entry name" value="DsrEFH-like"/>
</dbReference>
<proteinExistence type="predicted"/>
<reference evidence="1 2" key="1">
    <citation type="journal article" date="2016" name="Nat. Commun.">
        <title>Thousands of microbial genomes shed light on interconnected biogeochemical processes in an aquifer system.</title>
        <authorList>
            <person name="Anantharaman K."/>
            <person name="Brown C.T."/>
            <person name="Hug L.A."/>
            <person name="Sharon I."/>
            <person name="Castelle C.J."/>
            <person name="Probst A.J."/>
            <person name="Thomas B.C."/>
            <person name="Singh A."/>
            <person name="Wilkins M.J."/>
            <person name="Karaoz U."/>
            <person name="Brodie E.L."/>
            <person name="Williams K.H."/>
            <person name="Hubbard S.S."/>
            <person name="Banfield J.F."/>
        </authorList>
    </citation>
    <scope>NUCLEOTIDE SEQUENCE [LARGE SCALE GENOMIC DNA]</scope>
</reference>
<gene>
    <name evidence="1" type="ORF">A2642_03435</name>
</gene>
<dbReference type="Gene3D" id="3.40.1260.10">
    <property type="entry name" value="DsrEFH-like"/>
    <property type="match status" value="1"/>
</dbReference>
<accession>A0A1F6V976</accession>
<evidence type="ECO:0000313" key="2">
    <source>
        <dbReference type="Proteomes" id="UP000178700"/>
    </source>
</evidence>